<evidence type="ECO:0000313" key="4">
    <source>
        <dbReference type="Proteomes" id="UP000192223"/>
    </source>
</evidence>
<dbReference type="GO" id="GO:0008201">
    <property type="term" value="F:heparin binding"/>
    <property type="evidence" value="ECO:0007669"/>
    <property type="project" value="InterPro"/>
</dbReference>
<evidence type="ECO:0000313" key="5">
    <source>
        <dbReference type="RefSeq" id="XP_018321867.1"/>
    </source>
</evidence>
<dbReference type="InterPro" id="IPR036744">
    <property type="entry name" value="RAP_sf"/>
</dbReference>
<proteinExistence type="predicted"/>
<keyword evidence="1" id="KW-0732">Signal</keyword>
<dbReference type="OrthoDB" id="5817428at2759"/>
<gene>
    <name evidence="5" type="primary">LOC108734717</name>
</gene>
<feature type="chain" id="PRO_5010692592" evidence="1">
    <location>
        <begin position="24"/>
        <end position="360"/>
    </location>
</feature>
<dbReference type="InParanoid" id="A0A1W4WN30"/>
<dbReference type="CDD" id="cd14808">
    <property type="entry name" value="RAP_D3"/>
    <property type="match status" value="1"/>
</dbReference>
<dbReference type="GO" id="GO:0005783">
    <property type="term" value="C:endoplasmic reticulum"/>
    <property type="evidence" value="ECO:0007669"/>
    <property type="project" value="InterPro"/>
</dbReference>
<dbReference type="GeneID" id="108734717"/>
<dbReference type="GO" id="GO:0048019">
    <property type="term" value="F:receptor antagonist activity"/>
    <property type="evidence" value="ECO:0007669"/>
    <property type="project" value="InterPro"/>
</dbReference>
<dbReference type="CDD" id="cd14806">
    <property type="entry name" value="RAP_D1"/>
    <property type="match status" value="1"/>
</dbReference>
<dbReference type="InterPro" id="IPR037999">
    <property type="entry name" value="RAP_D3"/>
</dbReference>
<protein>
    <submittedName>
        <fullName evidence="5">Alpha-2-macroglobulin receptor-associated protein</fullName>
    </submittedName>
</protein>
<dbReference type="STRING" id="224129.A0A1W4WN30"/>
<sequence length="360" mass="42412">MINIKLKINLLILLSVFSKGVICHNKYSAAANTKHDESTGNTPLNLKTLDKPFRMNKINLLWSKAQIRLSEPKLKSLFGELKIHDKEEVTWKRLRAEGKDKDGLKEAELRQKLINIMKMYNLWEHFDDTSSSEQPKPESDKYINKSLFKDKKLNKLWHKAEMSGFSPLELETLKEEFNHHQNKIDEYYSILKDVKQPESTAESENSVNEKLERFNTIEYNEIPTTNHIQKANMLREKHQEIKEGYDRLQRLAHKGPNSKEFVEPKVQGLWKIALESDFGPEEMESLRIELLHYENRLMKLRHLQVEQVLNEEKHKEKAQLLGEKPNGHILLDDNIKKQTRKVEKLHLDLEAKIMQKHLEL</sequence>
<evidence type="ECO:0000256" key="1">
    <source>
        <dbReference type="SAM" id="SignalP"/>
    </source>
</evidence>
<dbReference type="Proteomes" id="UP000192223">
    <property type="component" value="Unplaced"/>
</dbReference>
<dbReference type="AlphaFoldDB" id="A0A1W4WN30"/>
<feature type="domain" description="Alpha-2-macroglobulin RAP C-terminal" evidence="3">
    <location>
        <begin position="147"/>
        <end position="360"/>
    </location>
</feature>
<evidence type="ECO:0000259" key="2">
    <source>
        <dbReference type="Pfam" id="PF06400"/>
    </source>
</evidence>
<dbReference type="GO" id="GO:0048259">
    <property type="term" value="P:regulation of receptor-mediated endocytosis"/>
    <property type="evidence" value="ECO:0007669"/>
    <property type="project" value="TreeGrafter"/>
</dbReference>
<dbReference type="Pfam" id="PF06400">
    <property type="entry name" value="Alpha-2-MRAP_N"/>
    <property type="match status" value="1"/>
</dbReference>
<accession>A0A1W4WN30</accession>
<dbReference type="PANTHER" id="PTHR16560:SF2">
    <property type="entry name" value="ALPHA-2-MACROGLOBULIN RECEPTOR-ASSOCIATED PROTEIN"/>
    <property type="match status" value="1"/>
</dbReference>
<dbReference type="Gene3D" id="1.20.81.10">
    <property type="entry name" value="RAP domain"/>
    <property type="match status" value="3"/>
</dbReference>
<dbReference type="InterPro" id="IPR009066">
    <property type="entry name" value="MG_RAP_rcpt_1"/>
</dbReference>
<reference evidence="5" key="1">
    <citation type="submission" date="2025-08" db="UniProtKB">
        <authorList>
            <consortium name="RefSeq"/>
        </authorList>
    </citation>
    <scope>IDENTIFICATION</scope>
    <source>
        <tissue evidence="5">Entire body</tissue>
    </source>
</reference>
<dbReference type="PANTHER" id="PTHR16560">
    <property type="entry name" value="ALPHA-2-MACROGLOBULIN RECEPTOR-ASSOCIATED PROTEIN"/>
    <property type="match status" value="1"/>
</dbReference>
<dbReference type="KEGG" id="apln:108734717"/>
<dbReference type="Pfam" id="PF06401">
    <property type="entry name" value="Alpha-2-MRAP_C"/>
    <property type="match status" value="1"/>
</dbReference>
<dbReference type="GO" id="GO:0050750">
    <property type="term" value="F:low-density lipoprotein particle receptor binding"/>
    <property type="evidence" value="ECO:0007669"/>
    <property type="project" value="InterPro"/>
</dbReference>
<keyword evidence="4" id="KW-1185">Reference proteome</keyword>
<keyword evidence="5" id="KW-0675">Receptor</keyword>
<dbReference type="InterPro" id="IPR010483">
    <property type="entry name" value="Alpha_2_MRAP_C"/>
</dbReference>
<feature type="domain" description="Alpha-2-macroglobulin receptor-associated protein" evidence="2">
    <location>
        <begin position="11"/>
        <end position="131"/>
    </location>
</feature>
<name>A0A1W4WN30_AGRPL</name>
<dbReference type="SUPFAM" id="SSF47045">
    <property type="entry name" value="RAP domain-like"/>
    <property type="match status" value="3"/>
</dbReference>
<feature type="signal peptide" evidence="1">
    <location>
        <begin position="1"/>
        <end position="23"/>
    </location>
</feature>
<dbReference type="RefSeq" id="XP_018321867.1">
    <property type="nucleotide sequence ID" value="XM_018466365.2"/>
</dbReference>
<dbReference type="InterPro" id="IPR038003">
    <property type="entry name" value="A2-macroglobuin_RAP"/>
</dbReference>
<organism evidence="4 5">
    <name type="scientific">Agrilus planipennis</name>
    <name type="common">Emerald ash borer</name>
    <name type="synonym">Agrilus marcopoli</name>
    <dbReference type="NCBI Taxonomy" id="224129"/>
    <lineage>
        <taxon>Eukaryota</taxon>
        <taxon>Metazoa</taxon>
        <taxon>Ecdysozoa</taxon>
        <taxon>Arthropoda</taxon>
        <taxon>Hexapoda</taxon>
        <taxon>Insecta</taxon>
        <taxon>Pterygota</taxon>
        <taxon>Neoptera</taxon>
        <taxon>Endopterygota</taxon>
        <taxon>Coleoptera</taxon>
        <taxon>Polyphaga</taxon>
        <taxon>Elateriformia</taxon>
        <taxon>Buprestoidea</taxon>
        <taxon>Buprestidae</taxon>
        <taxon>Agrilinae</taxon>
        <taxon>Agrilus</taxon>
    </lineage>
</organism>
<evidence type="ECO:0000259" key="3">
    <source>
        <dbReference type="Pfam" id="PF06401"/>
    </source>
</evidence>
<dbReference type="FunCoup" id="A0A1W4WN30">
    <property type="interactions" value="612"/>
</dbReference>